<dbReference type="Proteomes" id="UP000828941">
    <property type="component" value="Chromosome 14"/>
</dbReference>
<sequence length="156" mass="17800">MATQQIAHRREDAEIYHGETLCQQKSRELLNEISLPKGLLPLDGIVEVGYNRTTGFVWLKQKKKKEHRFQAIGRTVSYDTEVTAFVDERRMRRVTGVKSKELFVWVTISEIAIEDPNSGKISFSNPSGISRTFPVSAFDLAEQEEEKNKKVNISSN</sequence>
<proteinExistence type="predicted"/>
<evidence type="ECO:0000313" key="2">
    <source>
        <dbReference type="Proteomes" id="UP000828941"/>
    </source>
</evidence>
<reference evidence="1 2" key="1">
    <citation type="journal article" date="2022" name="DNA Res.">
        <title>Chromosomal-level genome assembly of the orchid tree Bauhinia variegata (Leguminosae; Cercidoideae) supports the allotetraploid origin hypothesis of Bauhinia.</title>
        <authorList>
            <person name="Zhong Y."/>
            <person name="Chen Y."/>
            <person name="Zheng D."/>
            <person name="Pang J."/>
            <person name="Liu Y."/>
            <person name="Luo S."/>
            <person name="Meng S."/>
            <person name="Qian L."/>
            <person name="Wei D."/>
            <person name="Dai S."/>
            <person name="Zhou R."/>
        </authorList>
    </citation>
    <scope>NUCLEOTIDE SEQUENCE [LARGE SCALE GENOMIC DNA]</scope>
    <source>
        <strain evidence="1">BV-YZ2020</strain>
    </source>
</reference>
<comment type="caution">
    <text evidence="1">The sequence shown here is derived from an EMBL/GenBank/DDBJ whole genome shotgun (WGS) entry which is preliminary data.</text>
</comment>
<accession>A0ACB9KE33</accession>
<dbReference type="EMBL" id="CM039439">
    <property type="protein sequence ID" value="KAI4295434.1"/>
    <property type="molecule type" value="Genomic_DNA"/>
</dbReference>
<gene>
    <name evidence="1" type="ORF">L6164_035481</name>
</gene>
<organism evidence="1 2">
    <name type="scientific">Bauhinia variegata</name>
    <name type="common">Purple orchid tree</name>
    <name type="synonym">Phanera variegata</name>
    <dbReference type="NCBI Taxonomy" id="167791"/>
    <lineage>
        <taxon>Eukaryota</taxon>
        <taxon>Viridiplantae</taxon>
        <taxon>Streptophyta</taxon>
        <taxon>Embryophyta</taxon>
        <taxon>Tracheophyta</taxon>
        <taxon>Spermatophyta</taxon>
        <taxon>Magnoliopsida</taxon>
        <taxon>eudicotyledons</taxon>
        <taxon>Gunneridae</taxon>
        <taxon>Pentapetalae</taxon>
        <taxon>rosids</taxon>
        <taxon>fabids</taxon>
        <taxon>Fabales</taxon>
        <taxon>Fabaceae</taxon>
        <taxon>Cercidoideae</taxon>
        <taxon>Cercideae</taxon>
        <taxon>Bauhiniinae</taxon>
        <taxon>Bauhinia</taxon>
    </lineage>
</organism>
<name>A0ACB9KE33_BAUVA</name>
<protein>
    <submittedName>
        <fullName evidence="1">Uncharacterized protein</fullName>
    </submittedName>
</protein>
<evidence type="ECO:0000313" key="1">
    <source>
        <dbReference type="EMBL" id="KAI4295434.1"/>
    </source>
</evidence>
<keyword evidence="2" id="KW-1185">Reference proteome</keyword>